<dbReference type="Proteomes" id="UP001367508">
    <property type="component" value="Unassembled WGS sequence"/>
</dbReference>
<dbReference type="PANTHER" id="PTHR11017:SF562">
    <property type="entry name" value="ADP-RIBOSYL CYCLASE_CYCLIC ADP-RIBOSE HYDROLASE"/>
    <property type="match status" value="1"/>
</dbReference>
<dbReference type="EMBL" id="JAYMYQ010000002">
    <property type="protein sequence ID" value="KAK7349263.1"/>
    <property type="molecule type" value="Genomic_DNA"/>
</dbReference>
<dbReference type="GO" id="GO:0006952">
    <property type="term" value="P:defense response"/>
    <property type="evidence" value="ECO:0007669"/>
    <property type="project" value="InterPro"/>
</dbReference>
<dbReference type="InterPro" id="IPR032675">
    <property type="entry name" value="LRR_dom_sf"/>
</dbReference>
<keyword evidence="1" id="KW-0433">Leucine-rich repeat</keyword>
<dbReference type="Gene3D" id="3.80.10.10">
    <property type="entry name" value="Ribonuclease Inhibitor"/>
    <property type="match status" value="2"/>
</dbReference>
<dbReference type="PANTHER" id="PTHR11017">
    <property type="entry name" value="LEUCINE-RICH REPEAT-CONTAINING PROTEIN"/>
    <property type="match status" value="1"/>
</dbReference>
<name>A0AAN9R030_CANGL</name>
<dbReference type="SUPFAM" id="SSF52058">
    <property type="entry name" value="L domain-like"/>
    <property type="match status" value="1"/>
</dbReference>
<dbReference type="InterPro" id="IPR044974">
    <property type="entry name" value="Disease_R_plants"/>
</dbReference>
<dbReference type="AlphaFoldDB" id="A0AAN9R030"/>
<evidence type="ECO:0000313" key="3">
    <source>
        <dbReference type="EMBL" id="KAK7349263.1"/>
    </source>
</evidence>
<keyword evidence="2" id="KW-0677">Repeat</keyword>
<evidence type="ECO:0000256" key="1">
    <source>
        <dbReference type="ARBA" id="ARBA00022614"/>
    </source>
</evidence>
<protein>
    <submittedName>
        <fullName evidence="3">Uncharacterized protein</fullName>
    </submittedName>
</protein>
<dbReference type="Pfam" id="PF07725">
    <property type="entry name" value="LRR_3"/>
    <property type="match status" value="1"/>
</dbReference>
<evidence type="ECO:0000256" key="2">
    <source>
        <dbReference type="ARBA" id="ARBA00022737"/>
    </source>
</evidence>
<dbReference type="InterPro" id="IPR011713">
    <property type="entry name" value="Leu-rich_rpt_3"/>
</dbReference>
<reference evidence="3 4" key="1">
    <citation type="submission" date="2024-01" db="EMBL/GenBank/DDBJ databases">
        <title>The genomes of 5 underutilized Papilionoideae crops provide insights into root nodulation and disease resistanc.</title>
        <authorList>
            <person name="Jiang F."/>
        </authorList>
    </citation>
    <scope>NUCLEOTIDE SEQUENCE [LARGE SCALE GENOMIC DNA]</scope>
    <source>
        <strain evidence="3">LVBAO_FW01</strain>
        <tissue evidence="3">Leaves</tissue>
    </source>
</reference>
<comment type="caution">
    <text evidence="3">The sequence shown here is derived from an EMBL/GenBank/DDBJ whole genome shotgun (WGS) entry which is preliminary data.</text>
</comment>
<proteinExistence type="predicted"/>
<sequence length="632" mass="71720">MGGIGKTTIAKALFAKCFAQYDTACFLENGTDEVEGITLDLSQIVDLHLSADTFNRMPNLRFLQLYVPTSKISRVVYLHRTDLEAFSDELRYLEWNGFPFKSLPPTFCAKFLVQIYMPHSHVEELWQGTQDLANLERIVLSQCRQLMKLPDFSRASRLKWLDLSYCVSLCDLHPSILSLDTLDTLILYWCIKLKSIKSEKNLRSLNYVGIYACRSLEEFSLSSDLITYLDLSLTRSEILHLSIRGLRNLRKLYLDGSRVKNLPDELSCLTSLEELRVSNSTQVINKPKLHVLFDGLRSLRTLYLENCSSLCELPDNISLLSSLHELRLNGTSVESLPADIKHLQVLEILSLKNCSKLQCLPELPQSILQLHADNCTSLTTVSTLRTFAAHMKREDLHISFKNCTKLDVHSLNCIMEDAHLGMIGSACHYVLLGGISHQSVRVCLPGSRVPTQFTSRTTESSISIKLTSCPNVLGYFFSVVLFCPLHTKINEMGEIFCQLYLGDSTTAKVLIRRSRYEINLDLSSDHVFVWYDTFPLGRIFGKGPVSFEFGVFTDTAKHDGLIIMKECGVHPLCVSELDSFPGYNKLCSELEASKLKSEFRRNASLMVMGKRFNSKEFIFRTPRQTGIRKYTT</sequence>
<organism evidence="3 4">
    <name type="scientific">Canavalia gladiata</name>
    <name type="common">Sword bean</name>
    <name type="synonym">Dolichos gladiatus</name>
    <dbReference type="NCBI Taxonomy" id="3824"/>
    <lineage>
        <taxon>Eukaryota</taxon>
        <taxon>Viridiplantae</taxon>
        <taxon>Streptophyta</taxon>
        <taxon>Embryophyta</taxon>
        <taxon>Tracheophyta</taxon>
        <taxon>Spermatophyta</taxon>
        <taxon>Magnoliopsida</taxon>
        <taxon>eudicotyledons</taxon>
        <taxon>Gunneridae</taxon>
        <taxon>Pentapetalae</taxon>
        <taxon>rosids</taxon>
        <taxon>fabids</taxon>
        <taxon>Fabales</taxon>
        <taxon>Fabaceae</taxon>
        <taxon>Papilionoideae</taxon>
        <taxon>50 kb inversion clade</taxon>
        <taxon>NPAAA clade</taxon>
        <taxon>indigoferoid/millettioid clade</taxon>
        <taxon>Phaseoleae</taxon>
        <taxon>Canavalia</taxon>
    </lineage>
</organism>
<gene>
    <name evidence="3" type="ORF">VNO77_06491</name>
</gene>
<accession>A0AAN9R030</accession>
<keyword evidence="4" id="KW-1185">Reference proteome</keyword>
<evidence type="ECO:0000313" key="4">
    <source>
        <dbReference type="Proteomes" id="UP001367508"/>
    </source>
</evidence>